<dbReference type="Proteomes" id="UP000829720">
    <property type="component" value="Unassembled WGS sequence"/>
</dbReference>
<feature type="compositionally biased region" description="Acidic residues" evidence="1">
    <location>
        <begin position="73"/>
        <end position="86"/>
    </location>
</feature>
<dbReference type="EMBL" id="JAERUA010000007">
    <property type="protein sequence ID" value="KAI1897307.1"/>
    <property type="molecule type" value="Genomic_DNA"/>
</dbReference>
<evidence type="ECO:0000256" key="1">
    <source>
        <dbReference type="SAM" id="MobiDB-lite"/>
    </source>
</evidence>
<evidence type="ECO:0000313" key="3">
    <source>
        <dbReference type="Proteomes" id="UP000829720"/>
    </source>
</evidence>
<organism evidence="2 3">
    <name type="scientific">Albula goreensis</name>
    <dbReference type="NCBI Taxonomy" id="1534307"/>
    <lineage>
        <taxon>Eukaryota</taxon>
        <taxon>Metazoa</taxon>
        <taxon>Chordata</taxon>
        <taxon>Craniata</taxon>
        <taxon>Vertebrata</taxon>
        <taxon>Euteleostomi</taxon>
        <taxon>Actinopterygii</taxon>
        <taxon>Neopterygii</taxon>
        <taxon>Teleostei</taxon>
        <taxon>Albuliformes</taxon>
        <taxon>Albulidae</taxon>
        <taxon>Albula</taxon>
    </lineage>
</organism>
<sequence>MSNGTDRPAADELDQELDLLLTLQTSVAPHFTDSSPSTHMPEEEVGQPDTSILPEEEPQATPAEAEAVKPEVTEDDLEDWLDSMIS</sequence>
<gene>
    <name evidence="2" type="ORF">AGOR_G00081970</name>
</gene>
<accession>A0A8T3DPT9</accession>
<protein>
    <submittedName>
        <fullName evidence="2">Uncharacterized protein</fullName>
    </submittedName>
</protein>
<evidence type="ECO:0000313" key="2">
    <source>
        <dbReference type="EMBL" id="KAI1897307.1"/>
    </source>
</evidence>
<comment type="caution">
    <text evidence="2">The sequence shown here is derived from an EMBL/GenBank/DDBJ whole genome shotgun (WGS) entry which is preliminary data.</text>
</comment>
<keyword evidence="3" id="KW-1185">Reference proteome</keyword>
<dbReference type="AlphaFoldDB" id="A0A8T3DPT9"/>
<reference evidence="2" key="1">
    <citation type="submission" date="2021-01" db="EMBL/GenBank/DDBJ databases">
        <authorList>
            <person name="Zahm M."/>
            <person name="Roques C."/>
            <person name="Cabau C."/>
            <person name="Klopp C."/>
            <person name="Donnadieu C."/>
            <person name="Jouanno E."/>
            <person name="Lampietro C."/>
            <person name="Louis A."/>
            <person name="Herpin A."/>
            <person name="Echchiki A."/>
            <person name="Berthelot C."/>
            <person name="Parey E."/>
            <person name="Roest-Crollius H."/>
            <person name="Braasch I."/>
            <person name="Postlethwait J."/>
            <person name="Bobe J."/>
            <person name="Montfort J."/>
            <person name="Bouchez O."/>
            <person name="Begum T."/>
            <person name="Mejri S."/>
            <person name="Adams A."/>
            <person name="Chen W.-J."/>
            <person name="Guiguen Y."/>
        </authorList>
    </citation>
    <scope>NUCLEOTIDE SEQUENCE</scope>
    <source>
        <tissue evidence="2">Blood</tissue>
    </source>
</reference>
<feature type="region of interest" description="Disordered" evidence="1">
    <location>
        <begin position="26"/>
        <end position="86"/>
    </location>
</feature>
<name>A0A8T3DPT9_9TELE</name>
<proteinExistence type="predicted"/>